<accession>A0ABX2Q8N3</accession>
<evidence type="ECO:0000256" key="2">
    <source>
        <dbReference type="ARBA" id="ARBA00006464"/>
    </source>
</evidence>
<dbReference type="Proteomes" id="UP000626554">
    <property type="component" value="Unassembled WGS sequence"/>
</dbReference>
<feature type="transmembrane region" description="Helical" evidence="7">
    <location>
        <begin position="42"/>
        <end position="58"/>
    </location>
</feature>
<organism evidence="9 10">
    <name type="scientific">Hymenobacter terrestris</name>
    <dbReference type="NCBI Taxonomy" id="2748310"/>
    <lineage>
        <taxon>Bacteria</taxon>
        <taxon>Pseudomonadati</taxon>
        <taxon>Bacteroidota</taxon>
        <taxon>Cytophagia</taxon>
        <taxon>Cytophagales</taxon>
        <taxon>Hymenobacteraceae</taxon>
        <taxon>Hymenobacter</taxon>
    </lineage>
</organism>
<evidence type="ECO:0000313" key="10">
    <source>
        <dbReference type="Proteomes" id="UP000626554"/>
    </source>
</evidence>
<dbReference type="Gene3D" id="3.40.50.720">
    <property type="entry name" value="NAD(P)-binding Rossmann-like Domain"/>
    <property type="match status" value="1"/>
</dbReference>
<dbReference type="Pfam" id="PF13727">
    <property type="entry name" value="CoA_binding_3"/>
    <property type="match status" value="1"/>
</dbReference>
<comment type="caution">
    <text evidence="9">The sequence shown here is derived from an EMBL/GenBank/DDBJ whole genome shotgun (WGS) entry which is preliminary data.</text>
</comment>
<evidence type="ECO:0000256" key="1">
    <source>
        <dbReference type="ARBA" id="ARBA00004141"/>
    </source>
</evidence>
<evidence type="ECO:0000256" key="5">
    <source>
        <dbReference type="ARBA" id="ARBA00022989"/>
    </source>
</evidence>
<keyword evidence="3" id="KW-0808">Transferase</keyword>
<feature type="domain" description="Bacterial sugar transferase" evidence="8">
    <location>
        <begin position="274"/>
        <end position="458"/>
    </location>
</feature>
<dbReference type="PANTHER" id="PTHR30576:SF0">
    <property type="entry name" value="UNDECAPRENYL-PHOSPHATE N-ACETYLGALACTOSAMINYL 1-PHOSPHATE TRANSFERASE-RELATED"/>
    <property type="match status" value="1"/>
</dbReference>
<comment type="subcellular location">
    <subcellularLocation>
        <location evidence="1">Membrane</location>
        <topology evidence="1">Multi-pass membrane protein</topology>
    </subcellularLocation>
</comment>
<comment type="similarity">
    <text evidence="2">Belongs to the bacterial sugar transferase family.</text>
</comment>
<feature type="transmembrane region" description="Helical" evidence="7">
    <location>
        <begin position="78"/>
        <end position="99"/>
    </location>
</feature>
<reference evidence="9 10" key="1">
    <citation type="submission" date="2020-05" db="EMBL/GenBank/DDBJ databases">
        <title>Hymenobacter terrestris sp. nov. and Hymenobacter lapidiphilus sp. nov., isolated from regoliths in Antarctica.</title>
        <authorList>
            <person name="Sedlacek I."/>
            <person name="Pantucek R."/>
            <person name="Zeman M."/>
            <person name="Holochova P."/>
            <person name="Kralova S."/>
            <person name="Stankova E."/>
            <person name="Sedo O."/>
            <person name="Micenkova L."/>
            <person name="Svec P."/>
            <person name="Gupta V."/>
            <person name="Sood U."/>
            <person name="Korpole U.S."/>
            <person name="Lal R."/>
        </authorList>
    </citation>
    <scope>NUCLEOTIDE SEQUENCE [LARGE SCALE GENOMIC DNA]</scope>
    <source>
        <strain evidence="9 10">P5252</strain>
    </source>
</reference>
<feature type="transmembrane region" description="Helical" evidence="7">
    <location>
        <begin position="279"/>
        <end position="301"/>
    </location>
</feature>
<keyword evidence="6 7" id="KW-0472">Membrane</keyword>
<dbReference type="EMBL" id="JABKAV010000056">
    <property type="protein sequence ID" value="NVO86097.1"/>
    <property type="molecule type" value="Genomic_DNA"/>
</dbReference>
<dbReference type="PANTHER" id="PTHR30576">
    <property type="entry name" value="COLANIC BIOSYNTHESIS UDP-GLUCOSE LIPID CARRIER TRANSFERASE"/>
    <property type="match status" value="1"/>
</dbReference>
<gene>
    <name evidence="9" type="ORF">HW556_14510</name>
</gene>
<evidence type="ECO:0000259" key="8">
    <source>
        <dbReference type="Pfam" id="PF02397"/>
    </source>
</evidence>
<keyword evidence="5 7" id="KW-1133">Transmembrane helix</keyword>
<name>A0ABX2Q8N3_9BACT</name>
<feature type="transmembrane region" description="Helical" evidence="7">
    <location>
        <begin position="12"/>
        <end position="30"/>
    </location>
</feature>
<keyword evidence="4 7" id="KW-0812">Transmembrane</keyword>
<dbReference type="Pfam" id="PF02397">
    <property type="entry name" value="Bac_transf"/>
    <property type="match status" value="1"/>
</dbReference>
<evidence type="ECO:0000256" key="3">
    <source>
        <dbReference type="ARBA" id="ARBA00022679"/>
    </source>
</evidence>
<dbReference type="InterPro" id="IPR003362">
    <property type="entry name" value="Bact_transf"/>
</dbReference>
<dbReference type="InterPro" id="IPR017475">
    <property type="entry name" value="EPS_sugar_tfrase"/>
</dbReference>
<evidence type="ECO:0000256" key="7">
    <source>
        <dbReference type="SAM" id="Phobius"/>
    </source>
</evidence>
<dbReference type="NCBIfam" id="TIGR03025">
    <property type="entry name" value="EPS_sugtrans"/>
    <property type="match status" value="1"/>
</dbReference>
<evidence type="ECO:0000256" key="4">
    <source>
        <dbReference type="ARBA" id="ARBA00022692"/>
    </source>
</evidence>
<protein>
    <submittedName>
        <fullName evidence="9">Exopolysaccharide biosynthesis polyprenyl glycosylphosphotransferase</fullName>
    </submittedName>
</protein>
<dbReference type="RefSeq" id="WP_176900814.1">
    <property type="nucleotide sequence ID" value="NZ_JABKAV010000056.1"/>
</dbReference>
<proteinExistence type="inferred from homology"/>
<sequence>MTICNEQSRFNHNILLVVDLLIIHVCFRFTAYIEHGGWQLRGYYPMFFAVFALLWLIVDNQTTDPNLLERVPTYAGKFWHRVKVLLVHVVVLTSGVVLLQIRVIPLSYLVLLYSLIGAAVISARLIIAYSHRLYLYHWARPHSRFVIVGTSRSGCDLHNFIESRDPLGNKFLGFFTDSQATEEVRHLVQGNLRQLKEYCVRMRVDHIYFALPMDRTQLIEEIAGFADDHFIILCIVPDFEGTLHKNVVLHQYDHGLILTVRSQPLASRSNQVVKRVFDLAFSSIVILFIFPWLFPILVLLIKLDSSGPAFFNQMRPGKRNELFPCFKFRTMHANLKEAELQACKGDARITRIGRYLRASSLDELPQFFNVWLGHMSVVGPRPNMVSQLRDYSQRIRTYSLRHAVTPGITGHAQVSGYRGETREEGAMEKRVKLDLEYLENWSLFFDLKIIGKTVWNMLTGEKNAY</sequence>
<feature type="transmembrane region" description="Helical" evidence="7">
    <location>
        <begin position="106"/>
        <end position="127"/>
    </location>
</feature>
<evidence type="ECO:0000313" key="9">
    <source>
        <dbReference type="EMBL" id="NVO86097.1"/>
    </source>
</evidence>
<keyword evidence="10" id="KW-1185">Reference proteome</keyword>
<evidence type="ECO:0000256" key="6">
    <source>
        <dbReference type="ARBA" id="ARBA00023136"/>
    </source>
</evidence>